<dbReference type="GO" id="GO:0046556">
    <property type="term" value="F:alpha-L-arabinofuranosidase activity"/>
    <property type="evidence" value="ECO:0007669"/>
    <property type="project" value="UniProtKB-EC"/>
</dbReference>
<reference evidence="7" key="1">
    <citation type="submission" date="2015-06" db="UniProtKB">
        <authorList>
            <consortium name="EnsemblPlants"/>
        </authorList>
    </citation>
    <scope>IDENTIFICATION</scope>
</reference>
<proteinExistence type="inferred from homology"/>
<keyword evidence="4" id="KW-0732">Signal</keyword>
<dbReference type="InterPro" id="IPR055235">
    <property type="entry name" value="ASD1_cat"/>
</dbReference>
<dbReference type="SMART" id="SM00813">
    <property type="entry name" value="Alpha-L-AF_C"/>
    <property type="match status" value="1"/>
</dbReference>
<dbReference type="AlphaFoldDB" id="M8AVT4"/>
<evidence type="ECO:0000313" key="7">
    <source>
        <dbReference type="EnsemblPlants" id="EMT08582"/>
    </source>
</evidence>
<dbReference type="Gene3D" id="2.60.40.1180">
    <property type="entry name" value="Golgi alpha-mannosidase II"/>
    <property type="match status" value="1"/>
</dbReference>
<dbReference type="FunFam" id="2.60.40.1180:FF:000011">
    <property type="entry name" value="Alpha-L-arabinofuranosidase 1"/>
    <property type="match status" value="1"/>
</dbReference>
<evidence type="ECO:0000256" key="1">
    <source>
        <dbReference type="ARBA" id="ARBA00001462"/>
    </source>
</evidence>
<dbReference type="SUPFAM" id="SSF51445">
    <property type="entry name" value="(Trans)glycosidases"/>
    <property type="match status" value="1"/>
</dbReference>
<evidence type="ECO:0000256" key="5">
    <source>
        <dbReference type="ARBA" id="ARBA00022801"/>
    </source>
</evidence>
<dbReference type="Pfam" id="PF22848">
    <property type="entry name" value="ASD1_dom"/>
    <property type="match status" value="1"/>
</dbReference>
<evidence type="ECO:0000256" key="3">
    <source>
        <dbReference type="ARBA" id="ARBA00012670"/>
    </source>
</evidence>
<organism evidence="7">
    <name type="scientific">Aegilops tauschii</name>
    <name type="common">Tausch's goatgrass</name>
    <name type="synonym">Aegilops squarrosa</name>
    <dbReference type="NCBI Taxonomy" id="37682"/>
    <lineage>
        <taxon>Eukaryota</taxon>
        <taxon>Viridiplantae</taxon>
        <taxon>Streptophyta</taxon>
        <taxon>Embryophyta</taxon>
        <taxon>Tracheophyta</taxon>
        <taxon>Spermatophyta</taxon>
        <taxon>Magnoliopsida</taxon>
        <taxon>Liliopsida</taxon>
        <taxon>Poales</taxon>
        <taxon>Poaceae</taxon>
        <taxon>BOP clade</taxon>
        <taxon>Pooideae</taxon>
        <taxon>Triticodae</taxon>
        <taxon>Triticeae</taxon>
        <taxon>Triticinae</taxon>
        <taxon>Aegilops</taxon>
    </lineage>
</organism>
<dbReference type="InterPro" id="IPR013780">
    <property type="entry name" value="Glyco_hydro_b"/>
</dbReference>
<dbReference type="GO" id="GO:0046373">
    <property type="term" value="P:L-arabinose metabolic process"/>
    <property type="evidence" value="ECO:0007669"/>
    <property type="project" value="InterPro"/>
</dbReference>
<evidence type="ECO:0000256" key="4">
    <source>
        <dbReference type="ARBA" id="ARBA00022729"/>
    </source>
</evidence>
<keyword evidence="5" id="KW-0378">Hydrolase</keyword>
<evidence type="ECO:0000256" key="2">
    <source>
        <dbReference type="ARBA" id="ARBA00007186"/>
    </source>
</evidence>
<dbReference type="InterPro" id="IPR010720">
    <property type="entry name" value="Alpha-L-AF_C"/>
</dbReference>
<dbReference type="PANTHER" id="PTHR31776">
    <property type="entry name" value="ALPHA-L-ARABINOFURANOSIDASE 1"/>
    <property type="match status" value="1"/>
</dbReference>
<dbReference type="Gene3D" id="3.20.20.80">
    <property type="entry name" value="Glycosidases"/>
    <property type="match status" value="2"/>
</dbReference>
<comment type="catalytic activity">
    <reaction evidence="1">
        <text>Hydrolysis of terminal non-reducing alpha-L-arabinofuranoside residues in alpha-L-arabinosides.</text>
        <dbReference type="EC" id="3.2.1.55"/>
    </reaction>
</comment>
<evidence type="ECO:0000259" key="6">
    <source>
        <dbReference type="SMART" id="SM00813"/>
    </source>
</evidence>
<dbReference type="EC" id="3.2.1.55" evidence="3"/>
<dbReference type="PANTHER" id="PTHR31776:SF25">
    <property type="entry name" value="NON-REDUCING END ALPHA-L-ARABINOFURANOSIDASE"/>
    <property type="match status" value="1"/>
</dbReference>
<dbReference type="InterPro" id="IPR017853">
    <property type="entry name" value="GH"/>
</dbReference>
<comment type="similarity">
    <text evidence="2">Belongs to the glycosyl hydrolase 51 family.</text>
</comment>
<sequence length="544" mass="60163">MGSKCFFFFLLFLLVSTFTHGVEVLPDVQIDASKAAAKRIPETLFGLFFEEHPCTLLGTIGKKTSTCCGLGEGGRRWDVAPGLGEVSSVYGVGEINHAGAGGIWAELVSNRGFEAGGALTPSRIEPWSILGNTSTIRVTTDRSSCFKRNVFALKMEVLCEDCPPGGVGISNPGFWDMGHGFRKELISMLLDLRPRFLRFPGGCFVEGEWLINAFRWKEIIGPWEQRPGHFGDVWHYWTDDGLGYYEFLQDILDSLEFAKGSAESKWGSVRASMGHPEPFLVKYVALGNEDCVFSFYREHYLEFYTAIKEAYPDIQIISNCVGSRVRLDHPADLYDFHIYKNSTWVFLNKTMFDNVPRTGPKVFVSEYAVVEEKPGDGGNGNLVASLAEAAFLTGLEKNSWMPDAIVFNSWQQYGTPSYWMQTFFRESSGALIHPITINSSYSQQLAASAVTWQDSKISFLRVKIVNFGPVAVNLTISASGLEASVNSARSTVTVLTSSNPLDGNSFSRPKKVAPVMSELPNAAEEMQALLVPYSLTSFDLALDV</sequence>
<accession>M8AVT4</accession>
<protein>
    <recommendedName>
        <fullName evidence="3">non-reducing end alpha-L-arabinofuranosidase</fullName>
        <ecNumber evidence="3">3.2.1.55</ecNumber>
    </recommendedName>
</protein>
<dbReference type="InterPro" id="IPR051563">
    <property type="entry name" value="Glycosyl_Hydrolase_51"/>
</dbReference>
<dbReference type="ExpressionAtlas" id="M8AVT4">
    <property type="expression patterns" value="baseline"/>
</dbReference>
<name>M8AVT4_AEGTA</name>
<dbReference type="GO" id="GO:0000272">
    <property type="term" value="P:polysaccharide catabolic process"/>
    <property type="evidence" value="ECO:0007669"/>
    <property type="project" value="UniProtKB-ARBA"/>
</dbReference>
<dbReference type="EnsemblPlants" id="EMT08582">
    <property type="protein sequence ID" value="EMT08582"/>
    <property type="gene ID" value="F775_20966"/>
</dbReference>
<feature type="domain" description="Alpha-L-arabinofuranosidase C-terminal" evidence="6">
    <location>
        <begin position="365"/>
        <end position="534"/>
    </location>
</feature>